<feature type="repeat" description="ANK" evidence="3">
    <location>
        <begin position="185"/>
        <end position="211"/>
    </location>
</feature>
<dbReference type="Gene3D" id="3.40.50.300">
    <property type="entry name" value="P-loop containing nucleotide triphosphate hydrolases"/>
    <property type="match status" value="1"/>
</dbReference>
<sequence length="1347" mass="152036">MTDHVGRDNLPDIECLTSLQVASYHGHIEVVKILLDAGADINATSVSGDALYHAAQKGRTKVAELLLDKGADLSATRLERQGFTSVFGAVIAPGHPATLEMFLLRGADSNATCSGESVTNRTLLHEAAFNESVDCAAVLLRHGANLNAKDSWGKTPLHYAAQEDREETVRLFLKKGSEINNCDEDGLTPLMFAALKGSLKTLKLLLDRGADDAIEATKYLLDGGADIDTRDFASQTPLMKAAARSGHVPIMELLMNRGVISTTRDKYNSTAMHYAAAENSVDAVEYLLNLGVGNDPKNIDSFTPLMFAASDGHLATGLKVCFKVYIEQNLLMDPITAVGFAASILTFIDFSYEIIYGTYEVTKSGRTTENAHLSVVTKDLDETTKELSQRPPGDSKHEEALNTLATECGGVSDELRKLLDCVKTKAGSSKWRSIKVALHSMWEERRDHRVGQQTCERQVAVQVELNNFQSLSQKQASYAVKQLTNLRDDVLKSVESKIQDSNQSVSLELSDQLRLIKDIRNSVDTLLALLAVPSPDMRVLKQLYFNAIYAREDAMEKAASGTFEWILKEDSSDNEQNSKSEDDDDDSEIEDDELAMLVEDTKKIQSESRIAFLIWLREENRVFHISGKAGSGKSTLIKFLVDHPQTRVELKKWAEGKQLIFAHFFFWRSGVDKLQRSLSGLYRSILFEVLKQFPDLIREVFPEAYAAFSKNGPGGSIDELFFRPRNLENSMKLLISKSPFPGYRFCFFIDGLDEYGEDGADGLDHEDLAKDLKEWATKDDIKILVSSRPHREFQEAFSEDRRIRLHRLTKPDIFRFGRNMFREHKCFLRVRYFYKELVAQVVYLSDGVFLWARLAIRSLLMAAWRMAPGRKDAEDYLEKQLENLPTDNINALYENILASILPGDRQKAFKMLLLVAEMSELTAVSLTWIDQLDDPAFPTSYEIKPYTDDEIKERQATAESEVGDFTKGLLEITEPSHQKDNLFFCKSVQFFHRTLRDFVRQSKQLRDFSTEFPDLVGFETRTRVCLAELWFVKSEYVTRIPVIYNLFYKYPCRPSRDAQLDSFERVLSYHIQAGYGCLRGITAYPDRDDSSSNEKNGTFVSFIHFVTWCLNDVEYVRRRVTKKLDLLQAKDDLSLIVSASLAWEGDSAMLKMLLDLGASPNEQVKVKDGSHESIASPWMVFCTYFATIMIYKEEDKYKARLKDCLCGKLEHFLATGVVDTNCVILMAQARNPRAYKGHPTHSISLKQLVQQLEPDNGESLLKMMNGPREGMLATLRDAWRYLTSSESGSPSTESAYLPFDVSMQPPSLSPEDGIGDKGHLNPYKFFVHSVKWGDTQLTAANLQIRFY</sequence>
<evidence type="ECO:0000313" key="8">
    <source>
        <dbReference type="Proteomes" id="UP000566819"/>
    </source>
</evidence>
<dbReference type="Pfam" id="PF25053">
    <property type="entry name" value="DUF7791"/>
    <property type="match status" value="1"/>
</dbReference>
<evidence type="ECO:0000256" key="1">
    <source>
        <dbReference type="ARBA" id="ARBA00022737"/>
    </source>
</evidence>
<dbReference type="Pfam" id="PF00023">
    <property type="entry name" value="Ank"/>
    <property type="match status" value="1"/>
</dbReference>
<accession>A0A8H4VVU5</accession>
<evidence type="ECO:0000313" key="7">
    <source>
        <dbReference type="EMBL" id="KAF4624521.1"/>
    </source>
</evidence>
<proteinExistence type="predicted"/>
<dbReference type="EMBL" id="JAAMPI010001631">
    <property type="protein sequence ID" value="KAF4624521.1"/>
    <property type="molecule type" value="Genomic_DNA"/>
</dbReference>
<dbReference type="PANTHER" id="PTHR24198">
    <property type="entry name" value="ANKYRIN REPEAT AND PROTEIN KINASE DOMAIN-CONTAINING PROTEIN"/>
    <property type="match status" value="1"/>
</dbReference>
<dbReference type="Proteomes" id="UP000566819">
    <property type="component" value="Unassembled WGS sequence"/>
</dbReference>
<name>A0A8H4VVU5_9HELO</name>
<feature type="domain" description="DUF7791" evidence="6">
    <location>
        <begin position="917"/>
        <end position="1003"/>
    </location>
</feature>
<dbReference type="InterPro" id="IPR027417">
    <property type="entry name" value="P-loop_NTPase"/>
</dbReference>
<feature type="domain" description="Nephrocystin 3-like N-terminal" evidence="5">
    <location>
        <begin position="611"/>
        <end position="788"/>
    </location>
</feature>
<protein>
    <recommendedName>
        <fullName evidence="9">NACHT domain-containing protein</fullName>
    </recommendedName>
</protein>
<feature type="repeat" description="ANK" evidence="3">
    <location>
        <begin position="14"/>
        <end position="46"/>
    </location>
</feature>
<dbReference type="SUPFAM" id="SSF48403">
    <property type="entry name" value="Ankyrin repeat"/>
    <property type="match status" value="1"/>
</dbReference>
<dbReference type="Pfam" id="PF24883">
    <property type="entry name" value="NPHP3_N"/>
    <property type="match status" value="1"/>
</dbReference>
<dbReference type="InterPro" id="IPR036770">
    <property type="entry name" value="Ankyrin_rpt-contain_sf"/>
</dbReference>
<organism evidence="7 8">
    <name type="scientific">Cudoniella acicularis</name>
    <dbReference type="NCBI Taxonomy" id="354080"/>
    <lineage>
        <taxon>Eukaryota</taxon>
        <taxon>Fungi</taxon>
        <taxon>Dikarya</taxon>
        <taxon>Ascomycota</taxon>
        <taxon>Pezizomycotina</taxon>
        <taxon>Leotiomycetes</taxon>
        <taxon>Helotiales</taxon>
        <taxon>Tricladiaceae</taxon>
        <taxon>Cudoniella</taxon>
    </lineage>
</organism>
<keyword evidence="2 3" id="KW-0040">ANK repeat</keyword>
<feature type="compositionally biased region" description="Basic and acidic residues" evidence="4">
    <location>
        <begin position="570"/>
        <end position="580"/>
    </location>
</feature>
<gene>
    <name evidence="7" type="ORF">G7Y89_g13649</name>
</gene>
<dbReference type="PROSITE" id="PS50088">
    <property type="entry name" value="ANK_REPEAT"/>
    <property type="match status" value="6"/>
</dbReference>
<dbReference type="InterPro" id="IPR056693">
    <property type="entry name" value="DUF7791"/>
</dbReference>
<dbReference type="PROSITE" id="PS50297">
    <property type="entry name" value="ANK_REP_REGION"/>
    <property type="match status" value="6"/>
</dbReference>
<evidence type="ECO:0000256" key="2">
    <source>
        <dbReference type="ARBA" id="ARBA00023043"/>
    </source>
</evidence>
<dbReference type="PANTHER" id="PTHR24198:SF165">
    <property type="entry name" value="ANKYRIN REPEAT-CONTAINING PROTEIN-RELATED"/>
    <property type="match status" value="1"/>
</dbReference>
<evidence type="ECO:0000256" key="4">
    <source>
        <dbReference type="SAM" id="MobiDB-lite"/>
    </source>
</evidence>
<dbReference type="OrthoDB" id="443402at2759"/>
<dbReference type="Pfam" id="PF12796">
    <property type="entry name" value="Ank_2"/>
    <property type="match status" value="3"/>
</dbReference>
<feature type="repeat" description="ANK" evidence="3">
    <location>
        <begin position="119"/>
        <end position="151"/>
    </location>
</feature>
<feature type="region of interest" description="Disordered" evidence="4">
    <location>
        <begin position="570"/>
        <end position="589"/>
    </location>
</feature>
<evidence type="ECO:0000259" key="5">
    <source>
        <dbReference type="Pfam" id="PF24883"/>
    </source>
</evidence>
<reference evidence="7 8" key="1">
    <citation type="submission" date="2020-03" db="EMBL/GenBank/DDBJ databases">
        <title>Draft Genome Sequence of Cudoniella acicularis.</title>
        <authorList>
            <person name="Buettner E."/>
            <person name="Kellner H."/>
        </authorList>
    </citation>
    <scope>NUCLEOTIDE SEQUENCE [LARGE SCALE GENOMIC DNA]</scope>
    <source>
        <strain evidence="7 8">DSM 108380</strain>
    </source>
</reference>
<comment type="caution">
    <text evidence="7">The sequence shown here is derived from an EMBL/GenBank/DDBJ whole genome shotgun (WGS) entry which is preliminary data.</text>
</comment>
<keyword evidence="1" id="KW-0677">Repeat</keyword>
<feature type="repeat" description="ANK" evidence="3">
    <location>
        <begin position="267"/>
        <end position="299"/>
    </location>
</feature>
<feature type="repeat" description="ANK" evidence="3">
    <location>
        <begin position="46"/>
        <end position="78"/>
    </location>
</feature>
<dbReference type="PRINTS" id="PR01415">
    <property type="entry name" value="ANKYRIN"/>
</dbReference>
<evidence type="ECO:0008006" key="9">
    <source>
        <dbReference type="Google" id="ProtNLM"/>
    </source>
</evidence>
<dbReference type="SUPFAM" id="SSF52540">
    <property type="entry name" value="P-loop containing nucleoside triphosphate hydrolases"/>
    <property type="match status" value="1"/>
</dbReference>
<feature type="repeat" description="ANK" evidence="3">
    <location>
        <begin position="152"/>
        <end position="184"/>
    </location>
</feature>
<dbReference type="InterPro" id="IPR056884">
    <property type="entry name" value="NPHP3-like_N"/>
</dbReference>
<evidence type="ECO:0000259" key="6">
    <source>
        <dbReference type="Pfam" id="PF25053"/>
    </source>
</evidence>
<dbReference type="InterPro" id="IPR002110">
    <property type="entry name" value="Ankyrin_rpt"/>
</dbReference>
<dbReference type="SMART" id="SM00248">
    <property type="entry name" value="ANK"/>
    <property type="match status" value="9"/>
</dbReference>
<dbReference type="Gene3D" id="1.25.40.20">
    <property type="entry name" value="Ankyrin repeat-containing domain"/>
    <property type="match status" value="3"/>
</dbReference>
<evidence type="ECO:0000256" key="3">
    <source>
        <dbReference type="PROSITE-ProRule" id="PRU00023"/>
    </source>
</evidence>
<keyword evidence="8" id="KW-1185">Reference proteome</keyword>